<reference evidence="1 2" key="1">
    <citation type="submission" date="2020-11" db="EMBL/GenBank/DDBJ databases">
        <authorList>
            <person name="Lassalle F."/>
        </authorList>
    </citation>
    <scope>NUCLEOTIDE SEQUENCE [LARGE SCALE GENOMIC DNA]</scope>
    <source>
        <strain evidence="1 2">JC140</strain>
    </source>
</reference>
<dbReference type="EMBL" id="CABFWF030000001">
    <property type="protein sequence ID" value="CAD7023301.1"/>
    <property type="molecule type" value="Genomic_DNA"/>
</dbReference>
<accession>A0ABN7JDT6</accession>
<keyword evidence="2" id="KW-1185">Reference proteome</keyword>
<protein>
    <submittedName>
        <fullName evidence="1">Uncharacterized protein</fullName>
    </submittedName>
</protein>
<name>A0ABN7JDT6_9HYPH</name>
<dbReference type="RefSeq" id="WP_142590871.1">
    <property type="nucleotide sequence ID" value="NZ_CABFWF030000001.1"/>
</dbReference>
<sequence>MTCTCIETVNEKLAERNTRLTLPLVFGRKPGEPERLMIVTEQIETGRGKAKAVGMFATCCPFCGVKYEGAAA</sequence>
<evidence type="ECO:0000313" key="2">
    <source>
        <dbReference type="Proteomes" id="UP000606921"/>
    </source>
</evidence>
<organism evidence="1 2">
    <name type="scientific">Pseudorhizobium endolithicum</name>
    <dbReference type="NCBI Taxonomy" id="1191678"/>
    <lineage>
        <taxon>Bacteria</taxon>
        <taxon>Pseudomonadati</taxon>
        <taxon>Pseudomonadota</taxon>
        <taxon>Alphaproteobacteria</taxon>
        <taxon>Hyphomicrobiales</taxon>
        <taxon>Rhizobiaceae</taxon>
        <taxon>Rhizobium/Agrobacterium group</taxon>
        <taxon>Pseudorhizobium</taxon>
    </lineage>
</organism>
<evidence type="ECO:0000313" key="1">
    <source>
        <dbReference type="EMBL" id="CAD7023301.1"/>
    </source>
</evidence>
<dbReference type="Proteomes" id="UP000606921">
    <property type="component" value="Unassembled WGS sequence"/>
</dbReference>
<proteinExistence type="predicted"/>
<gene>
    <name evidence="1" type="ORF">REJC140_00160</name>
</gene>
<comment type="caution">
    <text evidence="1">The sequence shown here is derived from an EMBL/GenBank/DDBJ whole genome shotgun (WGS) entry which is preliminary data.</text>
</comment>